<dbReference type="CDD" id="cd02966">
    <property type="entry name" value="TlpA_like_family"/>
    <property type="match status" value="1"/>
</dbReference>
<dbReference type="Gene3D" id="3.40.30.10">
    <property type="entry name" value="Glutaredoxin"/>
    <property type="match status" value="1"/>
</dbReference>
<reference evidence="6" key="1">
    <citation type="submission" date="2019-08" db="EMBL/GenBank/DDBJ databases">
        <authorList>
            <person name="Kucharzyk K."/>
            <person name="Murdoch R.W."/>
            <person name="Higgins S."/>
            <person name="Loffler F."/>
        </authorList>
    </citation>
    <scope>NUCLEOTIDE SEQUENCE</scope>
</reference>
<comment type="caution">
    <text evidence="6">The sequence shown here is derived from an EMBL/GenBank/DDBJ whole genome shotgun (WGS) entry which is preliminary data.</text>
</comment>
<dbReference type="PANTHER" id="PTHR42852">
    <property type="entry name" value="THIOL:DISULFIDE INTERCHANGE PROTEIN DSBE"/>
    <property type="match status" value="1"/>
</dbReference>
<dbReference type="EMBL" id="VSSQ01000491">
    <property type="protein sequence ID" value="MPL96014.1"/>
    <property type="molecule type" value="Genomic_DNA"/>
</dbReference>
<evidence type="ECO:0000259" key="5">
    <source>
        <dbReference type="PROSITE" id="PS51352"/>
    </source>
</evidence>
<feature type="domain" description="Thioredoxin" evidence="5">
    <location>
        <begin position="226"/>
        <end position="366"/>
    </location>
</feature>
<dbReference type="SUPFAM" id="SSF52833">
    <property type="entry name" value="Thioredoxin-like"/>
    <property type="match status" value="1"/>
</dbReference>
<evidence type="ECO:0000256" key="4">
    <source>
        <dbReference type="ARBA" id="ARBA00023284"/>
    </source>
</evidence>
<dbReference type="InterPro" id="IPR025380">
    <property type="entry name" value="DUF4369"/>
</dbReference>
<dbReference type="Pfam" id="PF13905">
    <property type="entry name" value="Thioredoxin_8"/>
    <property type="match status" value="1"/>
</dbReference>
<dbReference type="InterPro" id="IPR013766">
    <property type="entry name" value="Thioredoxin_domain"/>
</dbReference>
<comment type="subcellular location">
    <subcellularLocation>
        <location evidence="1">Cell envelope</location>
    </subcellularLocation>
</comment>
<evidence type="ECO:0000256" key="2">
    <source>
        <dbReference type="ARBA" id="ARBA00022748"/>
    </source>
</evidence>
<accession>A0A644VX16</accession>
<dbReference type="GO" id="GO:0030313">
    <property type="term" value="C:cell envelope"/>
    <property type="evidence" value="ECO:0007669"/>
    <property type="project" value="UniProtKB-SubCell"/>
</dbReference>
<gene>
    <name evidence="6" type="primary">resA_40</name>
    <name evidence="6" type="ORF">SDC9_42189</name>
</gene>
<evidence type="ECO:0000256" key="3">
    <source>
        <dbReference type="ARBA" id="ARBA00023157"/>
    </source>
</evidence>
<dbReference type="InterPro" id="IPR012336">
    <property type="entry name" value="Thioredoxin-like_fold"/>
</dbReference>
<dbReference type="GO" id="GO:0017004">
    <property type="term" value="P:cytochrome complex assembly"/>
    <property type="evidence" value="ECO:0007669"/>
    <property type="project" value="UniProtKB-KW"/>
</dbReference>
<evidence type="ECO:0000313" key="6">
    <source>
        <dbReference type="EMBL" id="MPL96014.1"/>
    </source>
</evidence>
<keyword evidence="4" id="KW-0676">Redox-active center</keyword>
<keyword evidence="2" id="KW-0201">Cytochrome c-type biogenesis</keyword>
<protein>
    <submittedName>
        <fullName evidence="6">Thiol-disulfide oxidoreductase ResA</fullName>
    </submittedName>
</protein>
<organism evidence="6">
    <name type="scientific">bioreactor metagenome</name>
    <dbReference type="NCBI Taxonomy" id="1076179"/>
    <lineage>
        <taxon>unclassified sequences</taxon>
        <taxon>metagenomes</taxon>
        <taxon>ecological metagenomes</taxon>
    </lineage>
</organism>
<sequence length="366" mass="41792">MKPKCVALALFLLCTTFLNAGIDNSFIINGSVDKQYDNQTVRLSLVTPDSLIAISVDTIKDGQFILKGAQNLNHIALVELNDPKSKFSCDVFLEQGNISVSLDSTSFVTGTPLNDLYQNYMSYSRMIDEVVMKEYRTNIENKENPQTEHFDSLMIKRAQFKSQFQIRNIHNIVGKTVYVREVGTFWDPLFFQNYDLIPSDVKENPNVVRYASVRKEMDEMQTKISLEIGTKLKDTQFTTVSKDKAMISDFIKNSEYLYIDIWASWCAPCIREFPNLKKIHDKYKDKGLNVLLISIDKDYDAWISAISSNQIGFANLVDQTEGQKLHNVFAFGMIPHGILLDKNGIILANQLRTEGLIKKMREIYGD</sequence>
<evidence type="ECO:0000256" key="1">
    <source>
        <dbReference type="ARBA" id="ARBA00004196"/>
    </source>
</evidence>
<dbReference type="PANTHER" id="PTHR42852:SF6">
    <property type="entry name" value="THIOL:DISULFIDE INTERCHANGE PROTEIN DSBE"/>
    <property type="match status" value="1"/>
</dbReference>
<dbReference type="InterPro" id="IPR050553">
    <property type="entry name" value="Thioredoxin_ResA/DsbE_sf"/>
</dbReference>
<name>A0A644VX16_9ZZZZ</name>
<dbReference type="Pfam" id="PF14289">
    <property type="entry name" value="DUF4369"/>
    <property type="match status" value="1"/>
</dbReference>
<proteinExistence type="predicted"/>
<keyword evidence="3" id="KW-1015">Disulfide bond</keyword>
<dbReference type="PROSITE" id="PS51352">
    <property type="entry name" value="THIOREDOXIN_2"/>
    <property type="match status" value="1"/>
</dbReference>
<dbReference type="InterPro" id="IPR036249">
    <property type="entry name" value="Thioredoxin-like_sf"/>
</dbReference>
<dbReference type="AlphaFoldDB" id="A0A644VX16"/>